<feature type="coiled-coil region" evidence="1">
    <location>
        <begin position="105"/>
        <end position="171"/>
    </location>
</feature>
<dbReference type="AlphaFoldDB" id="U2ZZQ9"/>
<evidence type="ECO:0000256" key="2">
    <source>
        <dbReference type="SAM" id="Phobius"/>
    </source>
</evidence>
<sequence>MKKILLAISTIFIFAFLIYIIKYNDGNSYKTAITLEFEDSFFSQYYNYKLTQPLLVKRSRSNLGIMEVSSKKYNNKVTLNIKCSVYDCSDIYLSYINNIVYKNMKRKWEKEKDQKQLELENKVANIKQAAKDRFISLILAEKINSNNDFNIEEIEDEYKKLDMTISRMSRDKENYFFDLFSEKEFSEIKSAIIELDNETFGWDIPYEISQKNLIELNNGYYIKIFIIILISLNIFVFLMAKLNGRFNKIYKNK</sequence>
<feature type="transmembrane region" description="Helical" evidence="2">
    <location>
        <begin position="220"/>
        <end position="240"/>
    </location>
</feature>
<name>U2ZZQ9_VIBPR</name>
<keyword evidence="4" id="KW-1185">Reference proteome</keyword>
<reference evidence="3 4" key="1">
    <citation type="submission" date="2013-09" db="EMBL/GenBank/DDBJ databases">
        <title>Whole genome shotgun sequence of Vibrio proteolyticus NBRC 13287.</title>
        <authorList>
            <person name="Isaki S."/>
            <person name="Hosoyama A."/>
            <person name="Numata M."/>
            <person name="Hashimoto M."/>
            <person name="Hosoyama Y."/>
            <person name="Tsuchikane K."/>
            <person name="Noguchi M."/>
            <person name="Hirakata S."/>
            <person name="Ichikawa N."/>
            <person name="Ohji S."/>
            <person name="Yamazoe A."/>
            <person name="Fujita N."/>
        </authorList>
    </citation>
    <scope>NUCLEOTIDE SEQUENCE [LARGE SCALE GENOMIC DNA]</scope>
    <source>
        <strain evidence="3 4">NBRC 13287</strain>
    </source>
</reference>
<keyword evidence="2" id="KW-1133">Transmembrane helix</keyword>
<dbReference type="STRING" id="1219065.VPR01S_04_01920"/>
<protein>
    <submittedName>
        <fullName evidence="3">Uncharacterized protein</fullName>
    </submittedName>
</protein>
<keyword evidence="1" id="KW-0175">Coiled coil</keyword>
<keyword evidence="2" id="KW-0472">Membrane</keyword>
<proteinExistence type="predicted"/>
<keyword evidence="2" id="KW-0812">Transmembrane</keyword>
<dbReference type="Proteomes" id="UP000016570">
    <property type="component" value="Unassembled WGS sequence"/>
</dbReference>
<gene>
    <name evidence="3" type="ORF">VPR01S_04_01920</name>
</gene>
<evidence type="ECO:0000313" key="4">
    <source>
        <dbReference type="Proteomes" id="UP000016570"/>
    </source>
</evidence>
<dbReference type="EMBL" id="BATJ01000004">
    <property type="protein sequence ID" value="GAD66587.1"/>
    <property type="molecule type" value="Genomic_DNA"/>
</dbReference>
<evidence type="ECO:0000256" key="1">
    <source>
        <dbReference type="SAM" id="Coils"/>
    </source>
</evidence>
<comment type="caution">
    <text evidence="3">The sequence shown here is derived from an EMBL/GenBank/DDBJ whole genome shotgun (WGS) entry which is preliminary data.</text>
</comment>
<organism evidence="3 4">
    <name type="scientific">Vibrio proteolyticus NBRC 13287</name>
    <dbReference type="NCBI Taxonomy" id="1219065"/>
    <lineage>
        <taxon>Bacteria</taxon>
        <taxon>Pseudomonadati</taxon>
        <taxon>Pseudomonadota</taxon>
        <taxon>Gammaproteobacteria</taxon>
        <taxon>Vibrionales</taxon>
        <taxon>Vibrionaceae</taxon>
        <taxon>Vibrio</taxon>
    </lineage>
</organism>
<accession>U2ZZQ9</accession>
<evidence type="ECO:0000313" key="3">
    <source>
        <dbReference type="EMBL" id="GAD66587.1"/>
    </source>
</evidence>
<dbReference type="RefSeq" id="WP_021704567.1">
    <property type="nucleotide sequence ID" value="NZ_BATJ01000004.1"/>
</dbReference>